<feature type="signal peptide" evidence="1">
    <location>
        <begin position="1"/>
        <end position="19"/>
    </location>
</feature>
<evidence type="ECO:0000313" key="2">
    <source>
        <dbReference type="EMBL" id="QNA43361.1"/>
    </source>
</evidence>
<keyword evidence="3" id="KW-1185">Reference proteome</keyword>
<dbReference type="Gene3D" id="3.40.50.2300">
    <property type="match status" value="2"/>
</dbReference>
<proteinExistence type="predicted"/>
<dbReference type="SUPFAM" id="SSF53822">
    <property type="entry name" value="Periplasmic binding protein-like I"/>
    <property type="match status" value="1"/>
</dbReference>
<dbReference type="InterPro" id="IPR028082">
    <property type="entry name" value="Peripla_BP_I"/>
</dbReference>
<reference evidence="3" key="1">
    <citation type="submission" date="2020-08" db="EMBL/GenBank/DDBJ databases">
        <title>Lacibacter sp. S13-6-6 genome sequencing.</title>
        <authorList>
            <person name="Jin L."/>
        </authorList>
    </citation>
    <scope>NUCLEOTIDE SEQUENCE [LARGE SCALE GENOMIC DNA]</scope>
    <source>
        <strain evidence="3">S13-6-6</strain>
    </source>
</reference>
<accession>A0A7G5XD08</accession>
<organism evidence="2 3">
    <name type="scientific">Lacibacter sediminis</name>
    <dbReference type="NCBI Taxonomy" id="2760713"/>
    <lineage>
        <taxon>Bacteria</taxon>
        <taxon>Pseudomonadati</taxon>
        <taxon>Bacteroidota</taxon>
        <taxon>Chitinophagia</taxon>
        <taxon>Chitinophagales</taxon>
        <taxon>Chitinophagaceae</taxon>
        <taxon>Lacibacter</taxon>
    </lineage>
</organism>
<dbReference type="Proteomes" id="UP000515344">
    <property type="component" value="Chromosome"/>
</dbReference>
<name>A0A7G5XD08_9BACT</name>
<evidence type="ECO:0000256" key="1">
    <source>
        <dbReference type="SAM" id="SignalP"/>
    </source>
</evidence>
<evidence type="ECO:0008006" key="4">
    <source>
        <dbReference type="Google" id="ProtNLM"/>
    </source>
</evidence>
<keyword evidence="1" id="KW-0732">Signal</keyword>
<sequence>MKKLLFVFALIATTAAVNAQDTIKKYRVGIFASLFLDSSFAGSTYKFTNQMPRHILPGLDFVQGALLAVDSLSNSNKNLEVTVYDLRSADQSITALRSKNIFDSLDLMIGSVTGTDYRSLADLALQKNIPFVSATFPNDGGVTNNPFTLIVNSTLPVHCEAMYNFIMRNSPTANLVYVRRKGQQEDRLASYFNSFNKSASGGQLLKWKTVVLSDDFSPAVLTANLDSTKNNFIICGSLDEVFGMKLVNAANSVRKTYDMELMGMPTWDGMKDLTKPEYKDLPVYHTSTFFNTGTVAYTSFTHKFTSLTYGRPSDVAYKGYELSWHFINLLLKYDNELMQHINERTFRLFTEYDFKPILNNSNGRPDYFENKRIYILKRSNNLVSRMN</sequence>
<dbReference type="EMBL" id="CP060007">
    <property type="protein sequence ID" value="QNA43361.1"/>
    <property type="molecule type" value="Genomic_DNA"/>
</dbReference>
<dbReference type="KEGG" id="lacs:H4075_14895"/>
<dbReference type="RefSeq" id="WP_182801626.1">
    <property type="nucleotide sequence ID" value="NZ_CP060007.1"/>
</dbReference>
<feature type="chain" id="PRO_5028926669" description="Amino acid ABC transporter substrate-binding protein" evidence="1">
    <location>
        <begin position="20"/>
        <end position="387"/>
    </location>
</feature>
<protein>
    <recommendedName>
        <fullName evidence="4">Amino acid ABC transporter substrate-binding protein</fullName>
    </recommendedName>
</protein>
<dbReference type="AlphaFoldDB" id="A0A7G5XD08"/>
<gene>
    <name evidence="2" type="ORF">H4075_14895</name>
</gene>
<evidence type="ECO:0000313" key="3">
    <source>
        <dbReference type="Proteomes" id="UP000515344"/>
    </source>
</evidence>